<dbReference type="Gene3D" id="3.40.140.10">
    <property type="entry name" value="Cytidine Deaminase, domain 2"/>
    <property type="match status" value="1"/>
</dbReference>
<reference evidence="1 2" key="1">
    <citation type="journal article" date="2007" name="Proc. Natl. Acad. Sci. U.S.A.">
        <title>Independent sorting-out of thousands of duplicated gene pairs in two yeast species descended from a whole-genome duplication.</title>
        <authorList>
            <person name="Scannell D.R."/>
            <person name="Frank A.C."/>
            <person name="Conant G.C."/>
            <person name="Byrne K.P."/>
            <person name="Woolfit M."/>
            <person name="Wolfe K.H."/>
        </authorList>
    </citation>
    <scope>NUCLEOTIDE SEQUENCE [LARGE SCALE GENOMIC DNA]</scope>
    <source>
        <strain evidence="2">ATCC 22028 / DSM 70294 / BCRC 21397 / CBS 2163 / NBRC 10782 / NRRL Y-8283 / UCD 57-17</strain>
    </source>
</reference>
<keyword evidence="2" id="KW-1185">Reference proteome</keyword>
<accession>A7TMC8</accession>
<dbReference type="RefSeq" id="XP_001644380.1">
    <property type="nucleotide sequence ID" value="XM_001644330.1"/>
</dbReference>
<dbReference type="PhylomeDB" id="A7TMC8"/>
<sequence>MTSLPTIIIEEKVILQINYQYELKSIINSSNPNLDIPQCFLLLGQKSTSDEITVKACVEFPLLHSQQSNERIQSSMVKCDEDALIRRIELQKTTNPDLIPTGLLLIDMNHNNYEYLIKDIIKLESLKFMSKVLFHYEPKTSTDDLELNCYKITTNVITDQLTLTLIDFELKLSKIPMEMVDRSKPEIPVSSMIDDPIDFYAFEKEQRDHDKFIKKLLNEIDRILNYLQCGGTNPVILRKISLLLSTLKKAPTNDIEDAISKIENEINIVRIACEQWEVGNKISKK</sequence>
<evidence type="ECO:0000313" key="2">
    <source>
        <dbReference type="Proteomes" id="UP000000267"/>
    </source>
</evidence>
<dbReference type="InParanoid" id="A7TMC8"/>
<dbReference type="OrthoDB" id="4033014at2759"/>
<protein>
    <submittedName>
        <fullName evidence="1">Uncharacterized protein</fullName>
    </submittedName>
</protein>
<proteinExistence type="predicted"/>
<gene>
    <name evidence="1" type="ORF">Kpol_1064p2</name>
</gene>
<dbReference type="KEGG" id="vpo:Kpol_1064p2"/>
<dbReference type="GeneID" id="5544685"/>
<dbReference type="OMA" id="IACEQWE"/>
<evidence type="ECO:0000313" key="1">
    <source>
        <dbReference type="EMBL" id="EDO16522.1"/>
    </source>
</evidence>
<dbReference type="EMBL" id="DS480422">
    <property type="protein sequence ID" value="EDO16522.1"/>
    <property type="molecule type" value="Genomic_DNA"/>
</dbReference>
<name>A7TMC8_VANPO</name>
<dbReference type="Proteomes" id="UP000000267">
    <property type="component" value="Unassembled WGS sequence"/>
</dbReference>
<dbReference type="HOGENOM" id="CLU_065861_0_0_1"/>
<dbReference type="AlphaFoldDB" id="A7TMC8"/>
<dbReference type="FunCoup" id="A7TMC8">
    <property type="interactions" value="69"/>
</dbReference>
<organism evidence="2">
    <name type="scientific">Vanderwaltozyma polyspora (strain ATCC 22028 / DSM 70294 / BCRC 21397 / CBS 2163 / NBRC 10782 / NRRL Y-8283 / UCD 57-17)</name>
    <name type="common">Kluyveromyces polysporus</name>
    <dbReference type="NCBI Taxonomy" id="436907"/>
    <lineage>
        <taxon>Eukaryota</taxon>
        <taxon>Fungi</taxon>
        <taxon>Dikarya</taxon>
        <taxon>Ascomycota</taxon>
        <taxon>Saccharomycotina</taxon>
        <taxon>Saccharomycetes</taxon>
        <taxon>Saccharomycetales</taxon>
        <taxon>Saccharomycetaceae</taxon>
        <taxon>Vanderwaltozyma</taxon>
    </lineage>
</organism>
<dbReference type="eggNOG" id="ENOG502SA4H">
    <property type="taxonomic scope" value="Eukaryota"/>
</dbReference>